<sequence length="51" mass="5858">MDDKLMKAATTTVRCDEMKADDYAFRPDVNFLPGMEYSPKCEDKCIFMVGE</sequence>
<accession>A0AAV9EY40</accession>
<gene>
    <name evidence="1" type="ORF">QJS10_CPB04g01313</name>
</gene>
<evidence type="ECO:0000313" key="2">
    <source>
        <dbReference type="Proteomes" id="UP001180020"/>
    </source>
</evidence>
<dbReference type="EMBL" id="JAUJYO010000004">
    <property type="protein sequence ID" value="KAK1318651.1"/>
    <property type="molecule type" value="Genomic_DNA"/>
</dbReference>
<evidence type="ECO:0000313" key="1">
    <source>
        <dbReference type="EMBL" id="KAK1318651.1"/>
    </source>
</evidence>
<reference evidence="1" key="1">
    <citation type="journal article" date="2023" name="Nat. Commun.">
        <title>Diploid and tetraploid genomes of Acorus and the evolution of monocots.</title>
        <authorList>
            <person name="Ma L."/>
            <person name="Liu K.W."/>
            <person name="Li Z."/>
            <person name="Hsiao Y.Y."/>
            <person name="Qi Y."/>
            <person name="Fu T."/>
            <person name="Tang G.D."/>
            <person name="Zhang D."/>
            <person name="Sun W.H."/>
            <person name="Liu D.K."/>
            <person name="Li Y."/>
            <person name="Chen G.Z."/>
            <person name="Liu X.D."/>
            <person name="Liao X.Y."/>
            <person name="Jiang Y.T."/>
            <person name="Yu X."/>
            <person name="Hao Y."/>
            <person name="Huang J."/>
            <person name="Zhao X.W."/>
            <person name="Ke S."/>
            <person name="Chen Y.Y."/>
            <person name="Wu W.L."/>
            <person name="Hsu J.L."/>
            <person name="Lin Y.F."/>
            <person name="Huang M.D."/>
            <person name="Li C.Y."/>
            <person name="Huang L."/>
            <person name="Wang Z.W."/>
            <person name="Zhao X."/>
            <person name="Zhong W.Y."/>
            <person name="Peng D.H."/>
            <person name="Ahmad S."/>
            <person name="Lan S."/>
            <person name="Zhang J.S."/>
            <person name="Tsai W.C."/>
            <person name="Van de Peer Y."/>
            <person name="Liu Z.J."/>
        </authorList>
    </citation>
    <scope>NUCLEOTIDE SEQUENCE</scope>
    <source>
        <strain evidence="1">CP</strain>
    </source>
</reference>
<proteinExistence type="predicted"/>
<organism evidence="1 2">
    <name type="scientific">Acorus calamus</name>
    <name type="common">Sweet flag</name>
    <dbReference type="NCBI Taxonomy" id="4465"/>
    <lineage>
        <taxon>Eukaryota</taxon>
        <taxon>Viridiplantae</taxon>
        <taxon>Streptophyta</taxon>
        <taxon>Embryophyta</taxon>
        <taxon>Tracheophyta</taxon>
        <taxon>Spermatophyta</taxon>
        <taxon>Magnoliopsida</taxon>
        <taxon>Liliopsida</taxon>
        <taxon>Acoraceae</taxon>
        <taxon>Acorus</taxon>
    </lineage>
</organism>
<name>A0AAV9EY40_ACOCL</name>
<dbReference type="AlphaFoldDB" id="A0AAV9EY40"/>
<reference evidence="1" key="2">
    <citation type="submission" date="2023-06" db="EMBL/GenBank/DDBJ databases">
        <authorList>
            <person name="Ma L."/>
            <person name="Liu K.-W."/>
            <person name="Li Z."/>
            <person name="Hsiao Y.-Y."/>
            <person name="Qi Y."/>
            <person name="Fu T."/>
            <person name="Tang G."/>
            <person name="Zhang D."/>
            <person name="Sun W.-H."/>
            <person name="Liu D.-K."/>
            <person name="Li Y."/>
            <person name="Chen G.-Z."/>
            <person name="Liu X.-D."/>
            <person name="Liao X.-Y."/>
            <person name="Jiang Y.-T."/>
            <person name="Yu X."/>
            <person name="Hao Y."/>
            <person name="Huang J."/>
            <person name="Zhao X.-W."/>
            <person name="Ke S."/>
            <person name="Chen Y.-Y."/>
            <person name="Wu W.-L."/>
            <person name="Hsu J.-L."/>
            <person name="Lin Y.-F."/>
            <person name="Huang M.-D."/>
            <person name="Li C.-Y."/>
            <person name="Huang L."/>
            <person name="Wang Z.-W."/>
            <person name="Zhao X."/>
            <person name="Zhong W.-Y."/>
            <person name="Peng D.-H."/>
            <person name="Ahmad S."/>
            <person name="Lan S."/>
            <person name="Zhang J.-S."/>
            <person name="Tsai W.-C."/>
            <person name="Van De Peer Y."/>
            <person name="Liu Z.-J."/>
        </authorList>
    </citation>
    <scope>NUCLEOTIDE SEQUENCE</scope>
    <source>
        <strain evidence="1">CP</strain>
        <tissue evidence="1">Leaves</tissue>
    </source>
</reference>
<keyword evidence="2" id="KW-1185">Reference proteome</keyword>
<comment type="caution">
    <text evidence="1">The sequence shown here is derived from an EMBL/GenBank/DDBJ whole genome shotgun (WGS) entry which is preliminary data.</text>
</comment>
<protein>
    <submittedName>
        <fullName evidence="1">Uncharacterized protein</fullName>
    </submittedName>
</protein>
<dbReference type="Proteomes" id="UP001180020">
    <property type="component" value="Unassembled WGS sequence"/>
</dbReference>